<dbReference type="Gene3D" id="3.40.50.11310">
    <property type="entry name" value="Bacterial phosphonate metabolism protein PhnH"/>
    <property type="match status" value="1"/>
</dbReference>
<evidence type="ECO:0000313" key="2">
    <source>
        <dbReference type="Proteomes" id="UP000478740"/>
    </source>
</evidence>
<dbReference type="InterPro" id="IPR038058">
    <property type="entry name" value="PhnH-like_sp"/>
</dbReference>
<dbReference type="EMBL" id="WMII01000014">
    <property type="protein sequence ID" value="MTH65550.1"/>
    <property type="molecule type" value="Genomic_DNA"/>
</dbReference>
<dbReference type="Pfam" id="PF05845">
    <property type="entry name" value="PhnH"/>
    <property type="match status" value="1"/>
</dbReference>
<keyword evidence="1" id="KW-0456">Lyase</keyword>
<dbReference type="AlphaFoldDB" id="A0A6L6J2R9"/>
<evidence type="ECO:0000313" key="1">
    <source>
        <dbReference type="EMBL" id="MTH65550.1"/>
    </source>
</evidence>
<dbReference type="SUPFAM" id="SSF159709">
    <property type="entry name" value="PhnH-like"/>
    <property type="match status" value="1"/>
</dbReference>
<dbReference type="RefSeq" id="WP_155045424.1">
    <property type="nucleotide sequence ID" value="NZ_WMIH01000014.1"/>
</dbReference>
<comment type="caution">
    <text evidence="1">The sequence shown here is derived from an EMBL/GenBank/DDBJ whole genome shotgun (WGS) entry which is preliminary data.</text>
</comment>
<gene>
    <name evidence="1" type="primary">phnH</name>
    <name evidence="1" type="ORF">GL284_14850</name>
</gene>
<dbReference type="NCBIfam" id="TIGR03292">
    <property type="entry name" value="PhnH_redo"/>
    <property type="match status" value="1"/>
</dbReference>
<dbReference type="InterPro" id="IPR008772">
    <property type="entry name" value="Phosphonate_metab_PhnH"/>
</dbReference>
<proteinExistence type="predicted"/>
<reference evidence="1 2" key="1">
    <citation type="submission" date="2019-11" db="EMBL/GenBank/DDBJ databases">
        <authorList>
            <person name="Dong K."/>
        </authorList>
    </citation>
    <scope>NUCLEOTIDE SEQUENCE [LARGE SCALE GENOMIC DNA]</scope>
    <source>
        <strain evidence="1 2">DK608</strain>
    </source>
</reference>
<dbReference type="GO" id="GO:0019634">
    <property type="term" value="P:organic phosphonate metabolic process"/>
    <property type="evidence" value="ECO:0007669"/>
    <property type="project" value="InterPro"/>
</dbReference>
<dbReference type="GO" id="GO:0016829">
    <property type="term" value="F:lyase activity"/>
    <property type="evidence" value="ECO:0007669"/>
    <property type="project" value="UniProtKB-KW"/>
</dbReference>
<sequence length="193" mass="19984">MNAPATRLSGGFASPAHDSARGFRTILSAMSRPGSVLDLAQAAGPAPISAAAATVLLVLCDRTTPLYLAPSHDSPELRDWIAFHCAAPLVAAPEASFALGGWAALQPLDRFAIGTPEYPDRAATLIVDGHDFDAPPITPPATLSGPGIKDEAQLALPDTAAFAANHARFPLGWDAIFTAGSRIAALPRSTQVR</sequence>
<dbReference type="PIRSF" id="PIRSF020680">
    <property type="entry name" value="PhnH"/>
    <property type="match status" value="1"/>
</dbReference>
<keyword evidence="2" id="KW-1185">Reference proteome</keyword>
<protein>
    <submittedName>
        <fullName evidence="1">Phosphonate C-P lyase system protein PhnH</fullName>
    </submittedName>
</protein>
<accession>A0A6L6J2R9</accession>
<name>A0A6L6J2R9_9RHOB</name>
<dbReference type="Proteomes" id="UP000478740">
    <property type="component" value="Unassembled WGS sequence"/>
</dbReference>
<organism evidence="1 2">
    <name type="scientific">Paracoccus shanxieyensis</name>
    <dbReference type="NCBI Taxonomy" id="2675752"/>
    <lineage>
        <taxon>Bacteria</taxon>
        <taxon>Pseudomonadati</taxon>
        <taxon>Pseudomonadota</taxon>
        <taxon>Alphaproteobacteria</taxon>
        <taxon>Rhodobacterales</taxon>
        <taxon>Paracoccaceae</taxon>
        <taxon>Paracoccus</taxon>
    </lineage>
</organism>